<dbReference type="EMBL" id="MU266784">
    <property type="protein sequence ID" value="KAH7918459.1"/>
    <property type="molecule type" value="Genomic_DNA"/>
</dbReference>
<keyword evidence="2" id="KW-1185">Reference proteome</keyword>
<evidence type="ECO:0000313" key="1">
    <source>
        <dbReference type="EMBL" id="KAH7918459.1"/>
    </source>
</evidence>
<sequence length="735" mass="81408">MASADPSGSAFDSDDEPQAVFVPSGDQVPVTPSAARTKPVRSLQEDTPFVKRSSGSTIYSSTAPPQHKEAVLQLGAEMRYRFVGPMPPEAFLNAFLPIAQDPRPDCANIFDTVPQKGETTMYRPFIEAIEPFAPRSRFQDSSASVDPEVAKESLGLSPDVCVYHEDVNVPAKGSPDFSRMELFMEFKVNHSFDPFRDPPPKAKPTTSDAGSSTEGFNNATSEFENCTIDGTHTRNQIVAYATACQGNQFRHCVYSVTITGDRARLLRWDRSGTVVTGAFNWRTSHVLPEFLWRFSHASDHERGLDESVKFASAAEKRVAAVALQIHDFTNASFVKFEVDDPVRGKRYYIGTKPTFTPRSPIGRSTRGYPVYDLEKKKVCYLKDTWRVDMPGMVKEGDVYTKLMEHNVRHIAPLECAGDVHDHVTIAQDYVGAEWACRTKVLTKHRHYRLVLGVIGRDLTSFANTRELVSAVRDALQAHKDAFEKAEILHRDISVGNVIITAAGEGLLIDWDLAKSIADLNSSRQHERTGTWQFMAAALLHKDRPCHSLADDLESGVHVLTWVALRYTKNSLSVDPGALSDTLAKTYDESREDNGVFYGGGGKIDWLLRYTGTTGRTPVSFDDNPSLQRLIRRASALSAFRYDIPQEHEDEGPAELAARRAQHAAAVKALESTQAQALLDAFEKALKEPWPKAGTDPWKDYNDNPVPASGTVLGKRGSSHMAQAKAPRVPKQSKLL</sequence>
<dbReference type="Proteomes" id="UP000790709">
    <property type="component" value="Unassembled WGS sequence"/>
</dbReference>
<proteinExistence type="predicted"/>
<reference evidence="1" key="1">
    <citation type="journal article" date="2021" name="New Phytol.">
        <title>Evolutionary innovations through gain and loss of genes in the ectomycorrhizal Boletales.</title>
        <authorList>
            <person name="Wu G."/>
            <person name="Miyauchi S."/>
            <person name="Morin E."/>
            <person name="Kuo A."/>
            <person name="Drula E."/>
            <person name="Varga T."/>
            <person name="Kohler A."/>
            <person name="Feng B."/>
            <person name="Cao Y."/>
            <person name="Lipzen A."/>
            <person name="Daum C."/>
            <person name="Hundley H."/>
            <person name="Pangilinan J."/>
            <person name="Johnson J."/>
            <person name="Barry K."/>
            <person name="LaButti K."/>
            <person name="Ng V."/>
            <person name="Ahrendt S."/>
            <person name="Min B."/>
            <person name="Choi I.G."/>
            <person name="Park H."/>
            <person name="Plett J.M."/>
            <person name="Magnuson J."/>
            <person name="Spatafora J.W."/>
            <person name="Nagy L.G."/>
            <person name="Henrissat B."/>
            <person name="Grigoriev I.V."/>
            <person name="Yang Z.L."/>
            <person name="Xu J."/>
            <person name="Martin F.M."/>
        </authorList>
    </citation>
    <scope>NUCLEOTIDE SEQUENCE</scope>
    <source>
        <strain evidence="1">KUC20120723A-06</strain>
    </source>
</reference>
<organism evidence="1 2">
    <name type="scientific">Leucogyrophana mollusca</name>
    <dbReference type="NCBI Taxonomy" id="85980"/>
    <lineage>
        <taxon>Eukaryota</taxon>
        <taxon>Fungi</taxon>
        <taxon>Dikarya</taxon>
        <taxon>Basidiomycota</taxon>
        <taxon>Agaricomycotina</taxon>
        <taxon>Agaricomycetes</taxon>
        <taxon>Agaricomycetidae</taxon>
        <taxon>Boletales</taxon>
        <taxon>Boletales incertae sedis</taxon>
        <taxon>Leucogyrophana</taxon>
    </lineage>
</organism>
<name>A0ACB8AZ77_9AGAM</name>
<gene>
    <name evidence="1" type="ORF">BV22DRAFT_1134581</name>
</gene>
<accession>A0ACB8AZ77</accession>
<evidence type="ECO:0000313" key="2">
    <source>
        <dbReference type="Proteomes" id="UP000790709"/>
    </source>
</evidence>
<comment type="caution">
    <text evidence="1">The sequence shown here is derived from an EMBL/GenBank/DDBJ whole genome shotgun (WGS) entry which is preliminary data.</text>
</comment>
<protein>
    <submittedName>
        <fullName evidence="1">Uncharacterized protein</fullName>
    </submittedName>
</protein>